<evidence type="ECO:0000259" key="8">
    <source>
        <dbReference type="PROSITE" id="PS52019"/>
    </source>
</evidence>
<dbReference type="InterPro" id="IPR011032">
    <property type="entry name" value="GroES-like_sf"/>
</dbReference>
<dbReference type="InterPro" id="IPR042104">
    <property type="entry name" value="PKS_dehydratase_sf"/>
</dbReference>
<dbReference type="InterPro" id="IPR014031">
    <property type="entry name" value="Ketoacyl_synth_C"/>
</dbReference>
<evidence type="ECO:0000256" key="4">
    <source>
        <dbReference type="ARBA" id="ARBA00023268"/>
    </source>
</evidence>
<dbReference type="InterPro" id="IPR020806">
    <property type="entry name" value="PKS_PP-bd"/>
</dbReference>
<dbReference type="SMART" id="SM00823">
    <property type="entry name" value="PKS_PP"/>
    <property type="match status" value="1"/>
</dbReference>
<dbReference type="SUPFAM" id="SSF51735">
    <property type="entry name" value="NAD(P)-binding Rossmann-fold domains"/>
    <property type="match status" value="3"/>
</dbReference>
<dbReference type="SMART" id="SM00825">
    <property type="entry name" value="PKS_KS"/>
    <property type="match status" value="1"/>
</dbReference>
<keyword evidence="3" id="KW-0808">Transferase</keyword>
<dbReference type="InterPro" id="IPR057326">
    <property type="entry name" value="KR_dom"/>
</dbReference>
<dbReference type="Pfam" id="PF08659">
    <property type="entry name" value="KR"/>
    <property type="match status" value="1"/>
</dbReference>
<dbReference type="Gene3D" id="3.10.129.110">
    <property type="entry name" value="Polyketide synthase dehydratase"/>
    <property type="match status" value="1"/>
</dbReference>
<dbReference type="SMART" id="SM00827">
    <property type="entry name" value="PKS_AT"/>
    <property type="match status" value="1"/>
</dbReference>
<dbReference type="InterPro" id="IPR016039">
    <property type="entry name" value="Thiolase-like"/>
</dbReference>
<feature type="active site" description="Proton donor; for dehydratase activity" evidence="5">
    <location>
        <position position="1103"/>
    </location>
</feature>
<dbReference type="Pfam" id="PF13602">
    <property type="entry name" value="ADH_zinc_N_2"/>
    <property type="match status" value="1"/>
</dbReference>
<dbReference type="Gene3D" id="3.40.50.720">
    <property type="entry name" value="NAD(P)-binding Rossmann-like Domain"/>
    <property type="match status" value="3"/>
</dbReference>
<dbReference type="InterPro" id="IPR049900">
    <property type="entry name" value="PKS_mFAS_DH"/>
</dbReference>
<dbReference type="InterPro" id="IPR049552">
    <property type="entry name" value="PKS_DH_N"/>
</dbReference>
<dbReference type="InterPro" id="IPR020843">
    <property type="entry name" value="ER"/>
</dbReference>
<comment type="caution">
    <text evidence="9">The sequence shown here is derived from an EMBL/GenBank/DDBJ whole genome shotgun (WGS) entry which is preliminary data.</text>
</comment>
<dbReference type="CDD" id="cd05195">
    <property type="entry name" value="enoyl_red"/>
    <property type="match status" value="1"/>
</dbReference>
<feature type="domain" description="Carrier" evidence="6">
    <location>
        <begin position="2037"/>
        <end position="2111"/>
    </location>
</feature>
<dbReference type="PROSITE" id="PS50075">
    <property type="entry name" value="CARRIER"/>
    <property type="match status" value="1"/>
</dbReference>
<dbReference type="PROSITE" id="PS52019">
    <property type="entry name" value="PKS_MFAS_DH"/>
    <property type="match status" value="1"/>
</dbReference>
<dbReference type="InterPro" id="IPR014030">
    <property type="entry name" value="Ketoacyl_synth_N"/>
</dbReference>
<evidence type="ECO:0000256" key="3">
    <source>
        <dbReference type="ARBA" id="ARBA00022679"/>
    </source>
</evidence>
<evidence type="ECO:0000256" key="2">
    <source>
        <dbReference type="ARBA" id="ARBA00022553"/>
    </source>
</evidence>
<evidence type="ECO:0000313" key="10">
    <source>
        <dbReference type="Proteomes" id="UP001061070"/>
    </source>
</evidence>
<dbReference type="SUPFAM" id="SSF50129">
    <property type="entry name" value="GroES-like"/>
    <property type="match status" value="1"/>
</dbReference>
<feature type="domain" description="PKS/mFAS DH" evidence="8">
    <location>
        <begin position="910"/>
        <end position="1185"/>
    </location>
</feature>
<dbReference type="RefSeq" id="WP_099182391.1">
    <property type="nucleotide sequence ID" value="NZ_BAQW01000013.1"/>
</dbReference>
<evidence type="ECO:0000256" key="1">
    <source>
        <dbReference type="ARBA" id="ARBA00022450"/>
    </source>
</evidence>
<dbReference type="PANTHER" id="PTHR43775">
    <property type="entry name" value="FATTY ACID SYNTHASE"/>
    <property type="match status" value="1"/>
</dbReference>
<dbReference type="SUPFAM" id="SSF47336">
    <property type="entry name" value="ACP-like"/>
    <property type="match status" value="1"/>
</dbReference>
<dbReference type="Gene3D" id="3.90.180.10">
    <property type="entry name" value="Medium-chain alcohol dehydrogenases, catalytic domain"/>
    <property type="match status" value="1"/>
</dbReference>
<dbReference type="InterPro" id="IPR009081">
    <property type="entry name" value="PP-bd_ACP"/>
</dbReference>
<dbReference type="Gene3D" id="1.10.1200.10">
    <property type="entry name" value="ACP-like"/>
    <property type="match status" value="1"/>
</dbReference>
<feature type="active site" description="Proton acceptor; for dehydratase activity" evidence="5">
    <location>
        <position position="939"/>
    </location>
</feature>
<keyword evidence="2" id="KW-0597">Phosphoprotein</keyword>
<dbReference type="InterPro" id="IPR050091">
    <property type="entry name" value="PKS_NRPS_Biosynth_Enz"/>
</dbReference>
<dbReference type="SUPFAM" id="SSF55048">
    <property type="entry name" value="Probable ACP-binding domain of malonyl-CoA ACP transacylase"/>
    <property type="match status" value="1"/>
</dbReference>
<dbReference type="Gene3D" id="3.40.366.10">
    <property type="entry name" value="Malonyl-Coenzyme A Acyl Carrier Protein, domain 2"/>
    <property type="match status" value="1"/>
</dbReference>
<dbReference type="EMBL" id="BAQW01000013">
    <property type="protein sequence ID" value="GBR16887.1"/>
    <property type="molecule type" value="Genomic_DNA"/>
</dbReference>
<evidence type="ECO:0000259" key="6">
    <source>
        <dbReference type="PROSITE" id="PS50075"/>
    </source>
</evidence>
<dbReference type="SMART" id="SM00826">
    <property type="entry name" value="PKS_DH"/>
    <property type="match status" value="1"/>
</dbReference>
<evidence type="ECO:0000259" key="7">
    <source>
        <dbReference type="PROSITE" id="PS52004"/>
    </source>
</evidence>
<dbReference type="Gene3D" id="3.30.70.3290">
    <property type="match status" value="1"/>
</dbReference>
<gene>
    <name evidence="9" type="ORF">AA0228_2892</name>
</gene>
<reference evidence="9" key="1">
    <citation type="submission" date="2013-04" db="EMBL/GenBank/DDBJ databases">
        <title>The genome sequencing project of 58 acetic acid bacteria.</title>
        <authorList>
            <person name="Okamoto-Kainuma A."/>
            <person name="Ishikawa M."/>
            <person name="Umino S."/>
            <person name="Koizumi Y."/>
            <person name="Shiwa Y."/>
            <person name="Yoshikawa H."/>
            <person name="Matsutani M."/>
            <person name="Matsushita K."/>
        </authorList>
    </citation>
    <scope>NUCLEOTIDE SEQUENCE</scope>
    <source>
        <strain evidence="9">NRIC 0228</strain>
    </source>
</reference>
<dbReference type="SMART" id="SM00829">
    <property type="entry name" value="PKS_ER"/>
    <property type="match status" value="1"/>
</dbReference>
<keyword evidence="10" id="KW-1185">Reference proteome</keyword>
<dbReference type="InterPro" id="IPR001227">
    <property type="entry name" value="Ac_transferase_dom_sf"/>
</dbReference>
<dbReference type="Pfam" id="PF21089">
    <property type="entry name" value="PKS_DH_N"/>
    <property type="match status" value="1"/>
</dbReference>
<dbReference type="Proteomes" id="UP001061070">
    <property type="component" value="Unassembled WGS sequence"/>
</dbReference>
<dbReference type="CDD" id="cd00833">
    <property type="entry name" value="PKS"/>
    <property type="match status" value="1"/>
</dbReference>
<dbReference type="InterPro" id="IPR020841">
    <property type="entry name" value="PKS_Beta-ketoAc_synthase_dom"/>
</dbReference>
<evidence type="ECO:0000256" key="5">
    <source>
        <dbReference type="PROSITE-ProRule" id="PRU01363"/>
    </source>
</evidence>
<sequence length="2120" mass="229202">MVDYGNEVAVVGIGCRLPGGIETTDALWRFLCDKGDASSDVPADRWGIKRFYDPEYETPNKTYMRRGSFITQKIDEMDPLFFGISPREAAIMDPQQRLLLEVVWEAMEDAGILPASLTGTRTGVFIGTFSLDWLVACGSPLNRPLITDHFAATAASATMLAARISHNLGLQGPCMSIDTACSSSLVAVHQACTSLLTAESDVVVAGGVNIMVAPPASITMSKGHFLATDGRCKSFSADADGYGRGEGCGIVLLKRLADAERDGDFIHGVITGTGVNQDGRTLSLTMPSEDAQRDLLLDVARRAEIDPADIGYVEAHGTGTPVGDPIEARALGTSIGQKRPADKPLVIGSVKANLGHLEAAAGVTGLIKALLCLKNGAVPPQPNLEVLNPSIPFGDLGLNVPNSGEVHLEAPVEGNRVYAGVNSFGYGGTNAVAFLRTYNETPQCLQKDRTKHLRPSGQLLLPVNAVADASLRALARSYAELLGAEDGPSIEDVCFSAASYRSRLPLQAVICGESKDALVTGLMAVSEGKTSASVVTGRRRNGEMQQPVFVFSGMGSQWKGMGHHILRHAPQSVLETVRYIDTFFTALAGWSILEEVLRPEEQSRIDETSIAQPAIFIIQVALAGLFRLHGVTPVAIVGHSVGEVAASYVAGALTLEDAVTVIFHRSQQQARLAGRGTMLAVGLSGAEAEEKLIGDHKELVSVAALNSGRSCTLAGDEDSLKAIARHCDQDGIFNRLLKVEIPYHSIMMEEIREELLAPLETLSPTLPETVLYSTVTGARWEENECHDAAYWYANARQPVLFHDAIQELLKDGHRVFLEIGAHPVLSGLIRESAQFVDGDVTVVPSLSRKDPENTAMARSMARLYMAGVPLDWSLLTGGQRTTLPHYAWARSRFWSETEISRRDRLDGTVHPVLGMPINASRPEWRADINRNYMPWIPDHQVDGLCLFPAAGYIEGALAVHRQIENSDAAILEDLEIGQALLLDSLTPPVVDWAFDAETRVLTVSSVHGNSGEEEWIQHAKLRVLASAPWTVETVVPNSLLEGLTHEISPDIFYARLADHGFSYGPSFQVIKELKVGRGAAYARLEFAEAQQIGEYFLHPALLDGAFQALIGAGYDPAEERVFIPVGVRQIIYRGGRHNQILARAILTKQSEKGIEGNILLVTEEGESVAEILGFKAKAIQKFKGNSDTALIGRRLYRPTWIKTDLLPLFAAPLTVTAFGRDSSDLTMLQQVFGEQCLMVDIWPIHELDDRELEHALSSTADSILYLCDTNLGGTGEDGIEDILRLARGIKASEEGDTVPRFVVATRAAVSADEEFTEQLFTGQAAVRGFSRGVSSERPDLALRIVDIGRQAIEPLILRQLCAEVMQQDAEDDIILRPEIRAVCRLTPSENRPDPVSTSYHSGETIDGKIVGVRLVSGSTGSLDKLHHERFVCEPPQAGQVVFRTLAASLNFKDILKATGLIPQSVVEDTFHGESLGMEASVEVVSVGSCVEGFSPGERYLVSWPGCFASHFTADAKNIFALPLQGLGSPLEAATLPVAFVTAYYGLCRLAQLAAGETVLIHAGTGGVGLAAIQLAQKIGARVFATAGSPEKRQYLKNLGCEGVWDSRSLEFVEGVWAVTHGRGVDVVLNSLPGEGQTHSLSLVAPYGRFVEIGKKDIIEKRGLPLAPFNENLSFFSLDLDRMMHERPSLMRSLLSDVAGLLTTGSVKPLPYSNFPAEKASDAFRLLASAKHIGKVVIDYSHPEDLKAYPLARVQPHVCPEGTYLITGGLGGFGWATAEWLIGQGAQHLLLLSRRALEETEISQKISKHLAAGIKITTLQADVSDSSRMADILEDLTQSGEHPPLKGVFHCAGILDDGLIYNLDSQRISRVLRSKAESAIILDNLTRAVKLDYFVMFSSVTTLLGNIGQSAYIAANSVLAAIATNRWQAGHTALAVDWGAISDVGMLSRNENAARALEAAGLKGMTAQDALGELPRMLTLDIPEVACVDIDWKKWAQIFPGADQSARFSLVRLADSNSEGVSARLAALSVLPEDERLPYVVEQVKVLIGHTLHLEPTAIDDRARLSELGIDSLAGVELQTALRVEFGVEVSILVLARDESIQKMSQFLLNRIKIGQTTNLP</sequence>
<dbReference type="InterPro" id="IPR049551">
    <property type="entry name" value="PKS_DH_C"/>
</dbReference>
<organism evidence="9 10">
    <name type="scientific">Gluconobacter frateurii NRIC 0228</name>
    <dbReference type="NCBI Taxonomy" id="1307946"/>
    <lineage>
        <taxon>Bacteria</taxon>
        <taxon>Pseudomonadati</taxon>
        <taxon>Pseudomonadota</taxon>
        <taxon>Alphaproteobacteria</taxon>
        <taxon>Acetobacterales</taxon>
        <taxon>Acetobacteraceae</taxon>
        <taxon>Gluconobacter</taxon>
    </lineage>
</organism>
<feature type="region of interest" description="C-terminal hotdog fold" evidence="5">
    <location>
        <begin position="1044"/>
        <end position="1185"/>
    </location>
</feature>
<protein>
    <submittedName>
        <fullName evidence="9">Polyketide synthase</fullName>
    </submittedName>
</protein>
<dbReference type="InterPro" id="IPR036291">
    <property type="entry name" value="NAD(P)-bd_dom_sf"/>
</dbReference>
<dbReference type="PANTHER" id="PTHR43775:SF37">
    <property type="entry name" value="SI:DKEY-61P9.11"/>
    <property type="match status" value="1"/>
</dbReference>
<dbReference type="Pfam" id="PF00698">
    <property type="entry name" value="Acyl_transf_1"/>
    <property type="match status" value="1"/>
</dbReference>
<feature type="domain" description="Ketosynthase family 3 (KS3)" evidence="7">
    <location>
        <begin position="5"/>
        <end position="437"/>
    </location>
</feature>
<dbReference type="SMART" id="SM00822">
    <property type="entry name" value="PKS_KR"/>
    <property type="match status" value="1"/>
</dbReference>
<dbReference type="Pfam" id="PF02801">
    <property type="entry name" value="Ketoacyl-synt_C"/>
    <property type="match status" value="1"/>
</dbReference>
<keyword evidence="1" id="KW-0596">Phosphopantetheine</keyword>
<dbReference type="PROSITE" id="PS00606">
    <property type="entry name" value="KS3_1"/>
    <property type="match status" value="1"/>
</dbReference>
<dbReference type="InterPro" id="IPR018201">
    <property type="entry name" value="Ketoacyl_synth_AS"/>
</dbReference>
<dbReference type="SUPFAM" id="SSF52151">
    <property type="entry name" value="FabD/lysophospholipase-like"/>
    <property type="match status" value="1"/>
</dbReference>
<name>A0ABQ0QF93_9PROT</name>
<evidence type="ECO:0000313" key="9">
    <source>
        <dbReference type="EMBL" id="GBR16887.1"/>
    </source>
</evidence>
<dbReference type="InterPro" id="IPR020807">
    <property type="entry name" value="PKS_DH"/>
</dbReference>
<dbReference type="InterPro" id="IPR013968">
    <property type="entry name" value="PKS_KR"/>
</dbReference>
<dbReference type="Pfam" id="PF00109">
    <property type="entry name" value="ketoacyl-synt"/>
    <property type="match status" value="1"/>
</dbReference>
<dbReference type="Pfam" id="PF00550">
    <property type="entry name" value="PP-binding"/>
    <property type="match status" value="1"/>
</dbReference>
<feature type="region of interest" description="N-terminal hotdog fold" evidence="5">
    <location>
        <begin position="910"/>
        <end position="1030"/>
    </location>
</feature>
<dbReference type="InterPro" id="IPR014043">
    <property type="entry name" value="Acyl_transferase_dom"/>
</dbReference>
<dbReference type="InterPro" id="IPR016035">
    <property type="entry name" value="Acyl_Trfase/lysoPLipase"/>
</dbReference>
<dbReference type="InterPro" id="IPR036736">
    <property type="entry name" value="ACP-like_sf"/>
</dbReference>
<keyword evidence="4" id="KW-0511">Multifunctional enzyme</keyword>
<dbReference type="Gene3D" id="3.40.47.10">
    <property type="match status" value="1"/>
</dbReference>
<dbReference type="SUPFAM" id="SSF53901">
    <property type="entry name" value="Thiolase-like"/>
    <property type="match status" value="1"/>
</dbReference>
<accession>A0ABQ0QF93</accession>
<dbReference type="PROSITE" id="PS52004">
    <property type="entry name" value="KS3_2"/>
    <property type="match status" value="1"/>
</dbReference>
<dbReference type="InterPro" id="IPR016036">
    <property type="entry name" value="Malonyl_transacylase_ACP-bd"/>
</dbReference>
<proteinExistence type="predicted"/>
<dbReference type="Pfam" id="PF14765">
    <property type="entry name" value="PS-DH"/>
    <property type="match status" value="1"/>
</dbReference>